<protein>
    <submittedName>
        <fullName evidence="1">Flp operon protein C</fullName>
    </submittedName>
</protein>
<dbReference type="RefSeq" id="WP_100296293.1">
    <property type="nucleotide sequence ID" value="NZ_PHGZ01000008.1"/>
</dbReference>
<gene>
    <name evidence="1" type="ORF">CVP04_04320</name>
</gene>
<evidence type="ECO:0000313" key="1">
    <source>
        <dbReference type="EMBL" id="PJG83355.1"/>
    </source>
</evidence>
<dbReference type="OrthoDB" id="5675798at2"/>
<proteinExistence type="predicted"/>
<reference evidence="1 2" key="1">
    <citation type="submission" date="2017-11" db="EMBL/GenBank/DDBJ databases">
        <title>Reclassification of Bisgaard taxon 5 as Caviibacterium pharyngocola gen. nov., sp. nov.</title>
        <authorList>
            <person name="Christensen H."/>
        </authorList>
    </citation>
    <scope>NUCLEOTIDE SEQUENCE [LARGE SCALE GENOMIC DNA]</scope>
    <source>
        <strain evidence="1 2">7_3</strain>
    </source>
</reference>
<sequence length="258" mass="29102">MNYRFLFTISFLILAVGLSGLFFMIPDDTAVKTEQTVEEQPVVVVKNTTITLASLKKDLPKGALVQAEDYILSEKDVPENDPLVANDIKSLLQEQHNFSLQGFLVSENLQAGSMLSKERLVAPDDPRFLLFSLDPKQEVAYRLNIKPNNSYILDTLQIGQSVSLYSQQDHPYNDQLDTQDFVKLITDVPLLGRRAYTWEEQEKHKGIAGYVTLKLNTEQVKTLYSLPKDAVVMVLPEDGKSKNSANHKGSFIRKLRGQ</sequence>
<keyword evidence="2" id="KW-1185">Reference proteome</keyword>
<name>A0A2M8RWT6_9PAST</name>
<organism evidence="1 2">
    <name type="scientific">Caviibacterium pharyngocola</name>
    <dbReference type="NCBI Taxonomy" id="28159"/>
    <lineage>
        <taxon>Bacteria</taxon>
        <taxon>Pseudomonadati</taxon>
        <taxon>Pseudomonadota</taxon>
        <taxon>Gammaproteobacteria</taxon>
        <taxon>Pasteurellales</taxon>
        <taxon>Pasteurellaceae</taxon>
        <taxon>Caviibacterium</taxon>
    </lineage>
</organism>
<dbReference type="AlphaFoldDB" id="A0A2M8RWT6"/>
<dbReference type="EMBL" id="PHGZ01000008">
    <property type="protein sequence ID" value="PJG83355.1"/>
    <property type="molecule type" value="Genomic_DNA"/>
</dbReference>
<dbReference type="Proteomes" id="UP000230282">
    <property type="component" value="Unassembled WGS sequence"/>
</dbReference>
<comment type="caution">
    <text evidence="1">The sequence shown here is derived from an EMBL/GenBank/DDBJ whole genome shotgun (WGS) entry which is preliminary data.</text>
</comment>
<evidence type="ECO:0000313" key="2">
    <source>
        <dbReference type="Proteomes" id="UP000230282"/>
    </source>
</evidence>
<accession>A0A2M8RWT6</accession>